<dbReference type="RefSeq" id="WP_169792284.1">
    <property type="nucleotide sequence ID" value="NZ_CP013189.1"/>
</dbReference>
<dbReference type="Proteomes" id="UP000065641">
    <property type="component" value="Chromosome"/>
</dbReference>
<dbReference type="GO" id="GO:0006571">
    <property type="term" value="P:tyrosine biosynthetic process"/>
    <property type="evidence" value="ECO:0007669"/>
    <property type="project" value="InterPro"/>
</dbReference>
<evidence type="ECO:0000256" key="1">
    <source>
        <dbReference type="ARBA" id="ARBA00023002"/>
    </source>
</evidence>
<keyword evidence="4" id="KW-1185">Reference proteome</keyword>
<dbReference type="InterPro" id="IPR046826">
    <property type="entry name" value="PDH_N"/>
</dbReference>
<organism evidence="3 4">
    <name type="scientific">Pseudohongiella spirulinae</name>
    <dbReference type="NCBI Taxonomy" id="1249552"/>
    <lineage>
        <taxon>Bacteria</taxon>
        <taxon>Pseudomonadati</taxon>
        <taxon>Pseudomonadota</taxon>
        <taxon>Gammaproteobacteria</taxon>
        <taxon>Pseudomonadales</taxon>
        <taxon>Pseudohongiellaceae</taxon>
        <taxon>Pseudohongiella</taxon>
    </lineage>
</organism>
<evidence type="ECO:0000259" key="2">
    <source>
        <dbReference type="PROSITE" id="PS51176"/>
    </source>
</evidence>
<accession>A0A0S2KDT9</accession>
<feature type="domain" description="Prephenate/arogenate dehydrogenase" evidence="2">
    <location>
        <begin position="7"/>
        <end position="299"/>
    </location>
</feature>
<dbReference type="PATRIC" id="fig|1249552.3.peg.1639"/>
<name>A0A0S2KDT9_9GAMM</name>
<dbReference type="AlphaFoldDB" id="A0A0S2KDT9"/>
<dbReference type="EMBL" id="CP013189">
    <property type="protein sequence ID" value="ALO46286.1"/>
    <property type="molecule type" value="Genomic_DNA"/>
</dbReference>
<dbReference type="Gene3D" id="3.65.10.10">
    <property type="entry name" value="Enolpyruvate transferase domain"/>
    <property type="match status" value="1"/>
</dbReference>
<dbReference type="FunFam" id="3.40.50.720:FF:000208">
    <property type="entry name" value="Prephenate dehydrogenase"/>
    <property type="match status" value="1"/>
</dbReference>
<dbReference type="GO" id="GO:0016765">
    <property type="term" value="F:transferase activity, transferring alkyl or aryl (other than methyl) groups"/>
    <property type="evidence" value="ECO:0007669"/>
    <property type="project" value="InterPro"/>
</dbReference>
<dbReference type="InterPro" id="IPR046825">
    <property type="entry name" value="PDH_C"/>
</dbReference>
<evidence type="ECO:0000313" key="3">
    <source>
        <dbReference type="EMBL" id="ALO46286.1"/>
    </source>
</evidence>
<dbReference type="InterPro" id="IPR050812">
    <property type="entry name" value="Preph/Arog_dehydrog"/>
</dbReference>
<dbReference type="Pfam" id="PF20463">
    <property type="entry name" value="PDH_C"/>
    <property type="match status" value="1"/>
</dbReference>
<reference evidence="3 4" key="1">
    <citation type="submission" date="2015-11" db="EMBL/GenBank/DDBJ databases">
        <authorList>
            <person name="Zhang Y."/>
            <person name="Guo Z."/>
        </authorList>
    </citation>
    <scope>NUCLEOTIDE SEQUENCE [LARGE SCALE GENOMIC DNA]</scope>
    <source>
        <strain evidence="3 4">KCTC 32221</strain>
    </source>
</reference>
<evidence type="ECO:0000313" key="4">
    <source>
        <dbReference type="Proteomes" id="UP000065641"/>
    </source>
</evidence>
<dbReference type="SUPFAM" id="SSF51735">
    <property type="entry name" value="NAD(P)-binding Rossmann-fold domains"/>
    <property type="match status" value="1"/>
</dbReference>
<dbReference type="STRING" id="1249552.PS2015_1634"/>
<dbReference type="KEGG" id="pspi:PS2015_1634"/>
<keyword evidence="1" id="KW-0560">Oxidoreductase</keyword>
<dbReference type="PANTHER" id="PTHR21363:SF0">
    <property type="entry name" value="PREPHENATE DEHYDROGENASE [NADP(+)]"/>
    <property type="match status" value="1"/>
</dbReference>
<gene>
    <name evidence="3" type="ORF">PS2015_1634</name>
</gene>
<keyword evidence="3" id="KW-0808">Transferase</keyword>
<dbReference type="GO" id="GO:0004665">
    <property type="term" value="F:prephenate dehydrogenase (NADP+) activity"/>
    <property type="evidence" value="ECO:0007669"/>
    <property type="project" value="InterPro"/>
</dbReference>
<dbReference type="Pfam" id="PF02153">
    <property type="entry name" value="PDH_N"/>
    <property type="match status" value="1"/>
</dbReference>
<dbReference type="Gene3D" id="3.40.50.720">
    <property type="entry name" value="NAD(P)-binding Rossmann-like Domain"/>
    <property type="match status" value="1"/>
</dbReference>
<proteinExistence type="predicted"/>
<dbReference type="InterPro" id="IPR008927">
    <property type="entry name" value="6-PGluconate_DH-like_C_sf"/>
</dbReference>
<dbReference type="Gene3D" id="1.10.3660.10">
    <property type="entry name" value="6-phosphogluconate dehydrogenase C-terminal like domain"/>
    <property type="match status" value="1"/>
</dbReference>
<dbReference type="InterPro" id="IPR003099">
    <property type="entry name" value="Prephen_DH"/>
</dbReference>
<dbReference type="InterPro" id="IPR036968">
    <property type="entry name" value="Enolpyruvate_Tfrase_sf"/>
</dbReference>
<sequence>MHLLENKTVLIIGLGLIGGSVARGLAAGRHCRRILACGRDEGPLQTALLDGVIDGYATTPDTLVPDADIILLATPTLTVARVLEQISDLLRADAIVTDAASVKGSVLADARRILGSASSRFVAGHPIAGSEQSGYQASRADLYQQRKVILTPVAENQTVAVQTVMQLWQCLGADVHAMSAGRHDRILAGTSHLPHLLAFALVNTLVDKVGEPDRPQQVFDYAAGGFADFSRIASSDPVMWRDIFLANREATVSVLDAYMNSLTDMKRLLLQADGVALQTGFARAKSVRDDFIRRFRAGQSALDVPEPESSRPLRVTPAVCIKGDCWLSSGAEGARAALLGALATGQKTLIRGFPEDRQSLQLVQKLNAAGTPISGPEQGELLVFAGDQKTVNLSLGADPLLIAVIGLAASCLPASSVVIRDGLGDEAALSGLPALWSELGLNLSVQDNKDLQIAALVTTMTGGTRLDVPVGSLSLAESLALVAWGLTGDQELEIALETSECAALWHRLRPWRDSGLQITLADSTTVQVKSGLWAADVHQIDCDHDTELALLTAALVATGAHEMTLTAVGDLAAQYPGLLVTLGSLGFKIKELV</sequence>
<dbReference type="SUPFAM" id="SSF55205">
    <property type="entry name" value="EPT/RTPC-like"/>
    <property type="match status" value="1"/>
</dbReference>
<dbReference type="InterPro" id="IPR013792">
    <property type="entry name" value="RNA3'P_cycl/enolpyr_Trfase_a/b"/>
</dbReference>
<dbReference type="GO" id="GO:0008977">
    <property type="term" value="F:prephenate dehydrogenase (NAD+) activity"/>
    <property type="evidence" value="ECO:0007669"/>
    <property type="project" value="InterPro"/>
</dbReference>
<protein>
    <submittedName>
        <fullName evidence="3">3-phosphoshikimate 1-carboxyvinyltransferase</fullName>
    </submittedName>
</protein>
<dbReference type="InterPro" id="IPR036291">
    <property type="entry name" value="NAD(P)-bd_dom_sf"/>
</dbReference>
<dbReference type="PROSITE" id="PS51176">
    <property type="entry name" value="PDH_ADH"/>
    <property type="match status" value="1"/>
</dbReference>
<dbReference type="GO" id="GO:0070403">
    <property type="term" value="F:NAD+ binding"/>
    <property type="evidence" value="ECO:0007669"/>
    <property type="project" value="InterPro"/>
</dbReference>
<dbReference type="PANTHER" id="PTHR21363">
    <property type="entry name" value="PREPHENATE DEHYDROGENASE"/>
    <property type="match status" value="1"/>
</dbReference>
<dbReference type="SUPFAM" id="SSF48179">
    <property type="entry name" value="6-phosphogluconate dehydrogenase C-terminal domain-like"/>
    <property type="match status" value="1"/>
</dbReference>